<dbReference type="Gene3D" id="3.20.20.70">
    <property type="entry name" value="Aldolase class I"/>
    <property type="match status" value="1"/>
</dbReference>
<dbReference type="GO" id="GO:0000162">
    <property type="term" value="P:L-tryptophan biosynthetic process"/>
    <property type="evidence" value="ECO:0007669"/>
    <property type="project" value="UniProtKB-UniPathway"/>
</dbReference>
<evidence type="ECO:0000256" key="5">
    <source>
        <dbReference type="ARBA" id="ARBA00023141"/>
    </source>
</evidence>
<evidence type="ECO:0000256" key="6">
    <source>
        <dbReference type="ARBA" id="ARBA00023235"/>
    </source>
</evidence>
<proteinExistence type="inferred from homology"/>
<evidence type="ECO:0000256" key="4">
    <source>
        <dbReference type="ARBA" id="ARBA00022822"/>
    </source>
</evidence>
<dbReference type="InterPro" id="IPR011060">
    <property type="entry name" value="RibuloseP-bd_barrel"/>
</dbReference>
<dbReference type="InterPro" id="IPR001240">
    <property type="entry name" value="PRAI_dom"/>
</dbReference>
<sequence>MTIPHVKICGITRQEDALLAVELGATWVGFLFWPESPRWIPPSAAAGILQGLPPHVIGVGVFVNQTRMEIAAIANQVGLGAVQLHGDEPPALCAQLDRRVIKAVGLSDKSTERAADSVWSEATVLLDADDPKRKGGTGRCINWTVAAKIAQRRRTILS</sequence>
<dbReference type="UniPathway" id="UPA00035">
    <property type="reaction ID" value="UER00042"/>
</dbReference>
<evidence type="ECO:0000256" key="1">
    <source>
        <dbReference type="ARBA" id="ARBA00004664"/>
    </source>
</evidence>
<feature type="non-terminal residue" evidence="8">
    <location>
        <position position="158"/>
    </location>
</feature>
<evidence type="ECO:0000256" key="3">
    <source>
        <dbReference type="ARBA" id="ARBA00022605"/>
    </source>
</evidence>
<comment type="pathway">
    <text evidence="1">Amino-acid biosynthesis; L-tryptophan biosynthesis; L-tryptophan from chorismate: step 3/5.</text>
</comment>
<dbReference type="SUPFAM" id="SSF51366">
    <property type="entry name" value="Ribulose-phoshate binding barrel"/>
    <property type="match status" value="1"/>
</dbReference>
<dbReference type="HAMAP" id="MF_00135">
    <property type="entry name" value="PRAI"/>
    <property type="match status" value="1"/>
</dbReference>
<keyword evidence="6" id="KW-0413">Isomerase</keyword>
<dbReference type="EMBL" id="UINC01176806">
    <property type="protein sequence ID" value="SVD84110.1"/>
    <property type="molecule type" value="Genomic_DNA"/>
</dbReference>
<evidence type="ECO:0000313" key="8">
    <source>
        <dbReference type="EMBL" id="SVD84110.1"/>
    </source>
</evidence>
<dbReference type="CDD" id="cd00405">
    <property type="entry name" value="PRAI"/>
    <property type="match status" value="1"/>
</dbReference>
<dbReference type="InterPro" id="IPR044643">
    <property type="entry name" value="TrpF_fam"/>
</dbReference>
<gene>
    <name evidence="8" type="ORF">METZ01_LOCUS436964</name>
</gene>
<evidence type="ECO:0000259" key="7">
    <source>
        <dbReference type="Pfam" id="PF00697"/>
    </source>
</evidence>
<keyword evidence="5" id="KW-0057">Aromatic amino acid biosynthesis</keyword>
<dbReference type="PANTHER" id="PTHR42894:SF1">
    <property type="entry name" value="N-(5'-PHOSPHORIBOSYL)ANTHRANILATE ISOMERASE"/>
    <property type="match status" value="1"/>
</dbReference>
<organism evidence="8">
    <name type="scientific">marine metagenome</name>
    <dbReference type="NCBI Taxonomy" id="408172"/>
    <lineage>
        <taxon>unclassified sequences</taxon>
        <taxon>metagenomes</taxon>
        <taxon>ecological metagenomes</taxon>
    </lineage>
</organism>
<reference evidence="8" key="1">
    <citation type="submission" date="2018-05" db="EMBL/GenBank/DDBJ databases">
        <authorList>
            <person name="Lanie J.A."/>
            <person name="Ng W.-L."/>
            <person name="Kazmierczak K.M."/>
            <person name="Andrzejewski T.M."/>
            <person name="Davidsen T.M."/>
            <person name="Wayne K.J."/>
            <person name="Tettelin H."/>
            <person name="Glass J.I."/>
            <person name="Rusch D."/>
            <person name="Podicherti R."/>
            <person name="Tsui H.-C.T."/>
            <person name="Winkler M.E."/>
        </authorList>
    </citation>
    <scope>NUCLEOTIDE SEQUENCE</scope>
</reference>
<protein>
    <recommendedName>
        <fullName evidence="2">phosphoribosylanthranilate isomerase</fullName>
        <ecNumber evidence="2">5.3.1.24</ecNumber>
    </recommendedName>
</protein>
<dbReference type="InterPro" id="IPR013785">
    <property type="entry name" value="Aldolase_TIM"/>
</dbReference>
<name>A0A382YLZ3_9ZZZZ</name>
<dbReference type="AlphaFoldDB" id="A0A382YLZ3"/>
<dbReference type="EC" id="5.3.1.24" evidence="2"/>
<accession>A0A382YLZ3</accession>
<evidence type="ECO:0000256" key="2">
    <source>
        <dbReference type="ARBA" id="ARBA00012572"/>
    </source>
</evidence>
<dbReference type="GO" id="GO:0004640">
    <property type="term" value="F:phosphoribosylanthranilate isomerase activity"/>
    <property type="evidence" value="ECO:0007669"/>
    <property type="project" value="UniProtKB-EC"/>
</dbReference>
<keyword evidence="4" id="KW-0822">Tryptophan biosynthesis</keyword>
<dbReference type="Pfam" id="PF00697">
    <property type="entry name" value="PRAI"/>
    <property type="match status" value="1"/>
</dbReference>
<feature type="domain" description="N-(5'phosphoribosyl) anthranilate isomerase (PRAI)" evidence="7">
    <location>
        <begin position="6"/>
        <end position="156"/>
    </location>
</feature>
<dbReference type="PANTHER" id="PTHR42894">
    <property type="entry name" value="N-(5'-PHOSPHORIBOSYL)ANTHRANILATE ISOMERASE"/>
    <property type="match status" value="1"/>
</dbReference>
<keyword evidence="3" id="KW-0028">Amino-acid biosynthesis</keyword>